<comment type="catalytic activity">
    <reaction evidence="1">
        <text>Hydrolysis of proteins in presence of ATP.</text>
        <dbReference type="EC" id="3.4.21.53"/>
    </reaction>
</comment>
<protein>
    <recommendedName>
        <fullName evidence="1">endopeptidase La</fullName>
        <ecNumber evidence="1">3.4.21.53</ecNumber>
    </recommendedName>
</protein>
<dbReference type="EC" id="3.4.21.53" evidence="1"/>
<feature type="active site" evidence="1">
    <location>
        <position position="280"/>
    </location>
</feature>
<dbReference type="EMBL" id="NGMO01000001">
    <property type="protein sequence ID" value="OTP12029.1"/>
    <property type="molecule type" value="Genomic_DNA"/>
</dbReference>
<dbReference type="GO" id="GO:0004176">
    <property type="term" value="F:ATP-dependent peptidase activity"/>
    <property type="evidence" value="ECO:0007669"/>
    <property type="project" value="UniProtKB-UniRule"/>
</dbReference>
<dbReference type="Gene3D" id="3.30.230.10">
    <property type="match status" value="1"/>
</dbReference>
<dbReference type="Pfam" id="PF13180">
    <property type="entry name" value="PDZ_2"/>
    <property type="match status" value="1"/>
</dbReference>
<dbReference type="RefSeq" id="WP_086283249.1">
    <property type="nucleotide sequence ID" value="NZ_NGMO01000001.1"/>
</dbReference>
<dbReference type="InterPro" id="IPR014721">
    <property type="entry name" value="Ribsml_uS5_D2-typ_fold_subgr"/>
</dbReference>
<evidence type="ECO:0000256" key="2">
    <source>
        <dbReference type="SAM" id="Phobius"/>
    </source>
</evidence>
<dbReference type="InterPro" id="IPR020568">
    <property type="entry name" value="Ribosomal_Su5_D2-typ_SF"/>
</dbReference>
<accession>A0A2C9XPD8</accession>
<keyword evidence="1" id="KW-0645">Protease</keyword>
<dbReference type="AlphaFoldDB" id="A0A2C9XPD8"/>
<dbReference type="Proteomes" id="UP000194933">
    <property type="component" value="Unassembled WGS sequence"/>
</dbReference>
<keyword evidence="1" id="KW-0378">Hydrolase</keyword>
<dbReference type="PANTHER" id="PTHR10046">
    <property type="entry name" value="ATP DEPENDENT LON PROTEASE FAMILY MEMBER"/>
    <property type="match status" value="1"/>
</dbReference>
<dbReference type="SUPFAM" id="SSF54211">
    <property type="entry name" value="Ribosomal protein S5 domain 2-like"/>
    <property type="match status" value="1"/>
</dbReference>
<sequence>MKFKQWIKNLSIVLLGILLVGFVVVPLPYYVEAPGATINLKDMITVNDQKDKESGSFSLTSVGVRQATGFRAVQAMLSDFEDLVSEEELTGGATNEEYTQMQHYYMESSQNAAIEQALKLANLPYTMEFKGVYVMGIEKNSNFYGKLSVGDTVTKVDGQSFKSAEAFMDYVKSQKVGQTIQITYLQNGQEKEASGKLIELPTDKKPGIGITLTDHTEIKTDMSIVINSGSIGGPSAGLMFTLEIYEQLSHQNLRHGKKVAGTGTIDRSGEVGRIGGIDKKVASADAAGMDIFFAPDDTISDEVKKEYPEIKSNYEEAKEAAKKLNTSMKIVPVKTVQDALDYLRNLK</sequence>
<evidence type="ECO:0000313" key="5">
    <source>
        <dbReference type="Proteomes" id="UP000194933"/>
    </source>
</evidence>
<evidence type="ECO:0000259" key="3">
    <source>
        <dbReference type="PROSITE" id="PS51786"/>
    </source>
</evidence>
<reference evidence="4 5" key="1">
    <citation type="submission" date="2017-05" db="EMBL/GenBank/DDBJ databases">
        <title>The Genome Sequence of Enterococcus sp. 10A9_DIV0425.</title>
        <authorList>
            <consortium name="The Broad Institute Genomics Platform"/>
            <consortium name="The Broad Institute Genomic Center for Infectious Diseases"/>
            <person name="Earl A."/>
            <person name="Manson A."/>
            <person name="Schwartman J."/>
            <person name="Gilmore M."/>
            <person name="Abouelleil A."/>
            <person name="Cao P."/>
            <person name="Chapman S."/>
            <person name="Cusick C."/>
            <person name="Shea T."/>
            <person name="Young S."/>
            <person name="Neafsey D."/>
            <person name="Nusbaum C."/>
            <person name="Birren B."/>
        </authorList>
    </citation>
    <scope>NUCLEOTIDE SEQUENCE [LARGE SCALE GENOMIC DNA]</scope>
    <source>
        <strain evidence="4 5">10A9_DIV0425</strain>
    </source>
</reference>
<keyword evidence="2" id="KW-0812">Transmembrane</keyword>
<dbReference type="GO" id="GO:0005524">
    <property type="term" value="F:ATP binding"/>
    <property type="evidence" value="ECO:0007669"/>
    <property type="project" value="InterPro"/>
</dbReference>
<dbReference type="STRING" id="1987383.A5844_000244"/>
<name>A0A2C9XPD8_9ENTE</name>
<dbReference type="GO" id="GO:0006508">
    <property type="term" value="P:proteolysis"/>
    <property type="evidence" value="ECO:0007669"/>
    <property type="project" value="UniProtKB-KW"/>
</dbReference>
<dbReference type="InterPro" id="IPR008269">
    <property type="entry name" value="Lon_proteolytic"/>
</dbReference>
<feature type="transmembrane region" description="Helical" evidence="2">
    <location>
        <begin position="12"/>
        <end position="31"/>
    </location>
</feature>
<organism evidence="4 5">
    <name type="scientific">Candidatus Enterococcus wittei</name>
    <dbReference type="NCBI Taxonomy" id="1987383"/>
    <lineage>
        <taxon>Bacteria</taxon>
        <taxon>Bacillati</taxon>
        <taxon>Bacillota</taxon>
        <taxon>Bacilli</taxon>
        <taxon>Lactobacillales</taxon>
        <taxon>Enterococcaceae</taxon>
        <taxon>Enterococcus</taxon>
    </lineage>
</organism>
<dbReference type="GO" id="GO:0030163">
    <property type="term" value="P:protein catabolic process"/>
    <property type="evidence" value="ECO:0007669"/>
    <property type="project" value="InterPro"/>
</dbReference>
<dbReference type="Pfam" id="PF05362">
    <property type="entry name" value="Lon_C"/>
    <property type="match status" value="1"/>
</dbReference>
<keyword evidence="5" id="KW-1185">Reference proteome</keyword>
<comment type="caution">
    <text evidence="4">The sequence shown here is derived from an EMBL/GenBank/DDBJ whole genome shotgun (WGS) entry which is preliminary data.</text>
</comment>
<dbReference type="InterPro" id="IPR027065">
    <property type="entry name" value="Lon_Prtase"/>
</dbReference>
<feature type="active site" evidence="1">
    <location>
        <position position="235"/>
    </location>
</feature>
<dbReference type="GO" id="GO:0004252">
    <property type="term" value="F:serine-type endopeptidase activity"/>
    <property type="evidence" value="ECO:0007669"/>
    <property type="project" value="UniProtKB-UniRule"/>
</dbReference>
<dbReference type="PROSITE" id="PS51786">
    <property type="entry name" value="LON_PROTEOLYTIC"/>
    <property type="match status" value="1"/>
</dbReference>
<dbReference type="InterPro" id="IPR001478">
    <property type="entry name" value="PDZ"/>
</dbReference>
<evidence type="ECO:0000313" key="4">
    <source>
        <dbReference type="EMBL" id="OTP12029.1"/>
    </source>
</evidence>
<dbReference type="NCBIfam" id="NF041438">
    <property type="entry name" value="SepM_fam_S16"/>
    <property type="match status" value="1"/>
</dbReference>
<comment type="similarity">
    <text evidence="1">Belongs to the peptidase S16 family.</text>
</comment>
<keyword evidence="1" id="KW-0720">Serine protease</keyword>
<gene>
    <name evidence="4" type="ORF">A5844_000244</name>
</gene>
<keyword evidence="2" id="KW-1133">Transmembrane helix</keyword>
<proteinExistence type="inferred from homology"/>
<evidence type="ECO:0000256" key="1">
    <source>
        <dbReference type="PROSITE-ProRule" id="PRU01122"/>
    </source>
</evidence>
<keyword evidence="2" id="KW-0472">Membrane</keyword>
<feature type="domain" description="Lon proteolytic" evidence="3">
    <location>
        <begin position="227"/>
        <end position="346"/>
    </location>
</feature>